<dbReference type="InterPro" id="IPR011006">
    <property type="entry name" value="CheY-like_superfamily"/>
</dbReference>
<reference evidence="6 7" key="1">
    <citation type="submission" date="2016-04" db="EMBL/GenBank/DDBJ databases">
        <authorList>
            <person name="Evans L.H."/>
            <person name="Alamgir A."/>
            <person name="Owens N."/>
            <person name="Weber N.D."/>
            <person name="Virtaneva K."/>
            <person name="Barbian K."/>
            <person name="Babar A."/>
            <person name="Rosenke K."/>
        </authorList>
    </citation>
    <scope>NUCLEOTIDE SEQUENCE [LARGE SCALE GENOMIC DNA]</scope>
    <source>
        <strain evidence="6 7">LMa1</strain>
    </source>
</reference>
<dbReference type="PANTHER" id="PTHR37299">
    <property type="entry name" value="TRANSCRIPTIONAL REGULATOR-RELATED"/>
    <property type="match status" value="1"/>
</dbReference>
<accession>A0A1B7LCY0</accession>
<dbReference type="STRING" id="1838280.A6M21_12845"/>
<evidence type="ECO:0000313" key="6">
    <source>
        <dbReference type="EMBL" id="OAT80772.1"/>
    </source>
</evidence>
<dbReference type="PANTHER" id="PTHR37299:SF1">
    <property type="entry name" value="STAGE 0 SPORULATION PROTEIN A HOMOLOG"/>
    <property type="match status" value="1"/>
</dbReference>
<dbReference type="SMART" id="SM00850">
    <property type="entry name" value="LytTR"/>
    <property type="match status" value="1"/>
</dbReference>
<feature type="domain" description="Response regulatory" evidence="4">
    <location>
        <begin position="4"/>
        <end position="118"/>
    </location>
</feature>
<feature type="modified residue" description="4-aspartylphosphate" evidence="3">
    <location>
        <position position="55"/>
    </location>
</feature>
<dbReference type="PROSITE" id="PS50110">
    <property type="entry name" value="RESPONSE_REGULATORY"/>
    <property type="match status" value="1"/>
</dbReference>
<evidence type="ECO:0000256" key="2">
    <source>
        <dbReference type="ARBA" id="ARBA00024867"/>
    </source>
</evidence>
<dbReference type="EMBL" id="LYVF01000174">
    <property type="protein sequence ID" value="OAT80772.1"/>
    <property type="molecule type" value="Genomic_DNA"/>
</dbReference>
<proteinExistence type="predicted"/>
<dbReference type="Pfam" id="PF04397">
    <property type="entry name" value="LytTR"/>
    <property type="match status" value="1"/>
</dbReference>
<sequence>MLLRVLIVDDEPLARDELRFLLESIDSVDICGEAGSGEDAINLARAVEPDLVFLDICLGGLDGLTVARELLAASRRMLIVFATAYDRYAIEAFEINAVDYILKPFSRERVVRTLERARQVLLEKSAAQWFKTGLHDLLAGEWASSRDKDKKLLRIPAYARHRLHLLEPREILFCCAEGGDVLIVTGEDRFKAGWPLHELQDRLSDQYFYRTHRSFLVNLQKVHQLIPWFKGAYKLVMEGGLEVPVSRVFVRGLKEILNIQDCRCSSCKKE</sequence>
<dbReference type="Pfam" id="PF00072">
    <property type="entry name" value="Response_reg"/>
    <property type="match status" value="1"/>
</dbReference>
<keyword evidence="3" id="KW-0597">Phosphoprotein</keyword>
<dbReference type="GO" id="GO:0000156">
    <property type="term" value="F:phosphorelay response regulator activity"/>
    <property type="evidence" value="ECO:0007669"/>
    <property type="project" value="InterPro"/>
</dbReference>
<dbReference type="Gene3D" id="3.40.50.2300">
    <property type="match status" value="1"/>
</dbReference>
<comment type="function">
    <text evidence="2">May play the central regulatory role in sporulation. It may be an element of the effector pathway responsible for the activation of sporulation genes in response to nutritional stress. Spo0A may act in concert with spo0H (a sigma factor) to control the expression of some genes that are critical to the sporulation process.</text>
</comment>
<dbReference type="GO" id="GO:0003677">
    <property type="term" value="F:DNA binding"/>
    <property type="evidence" value="ECO:0007669"/>
    <property type="project" value="InterPro"/>
</dbReference>
<feature type="domain" description="HTH LytTR-type" evidence="5">
    <location>
        <begin position="155"/>
        <end position="259"/>
    </location>
</feature>
<keyword evidence="7" id="KW-1185">Reference proteome</keyword>
<dbReference type="CDD" id="cd17532">
    <property type="entry name" value="REC_LytTR_AlgR-like"/>
    <property type="match status" value="1"/>
</dbReference>
<evidence type="ECO:0000259" key="4">
    <source>
        <dbReference type="PROSITE" id="PS50110"/>
    </source>
</evidence>
<evidence type="ECO:0000256" key="3">
    <source>
        <dbReference type="PROSITE-ProRule" id="PRU00169"/>
    </source>
</evidence>
<evidence type="ECO:0000313" key="7">
    <source>
        <dbReference type="Proteomes" id="UP000078532"/>
    </source>
</evidence>
<comment type="caution">
    <text evidence="6">The sequence shown here is derived from an EMBL/GenBank/DDBJ whole genome shotgun (WGS) entry which is preliminary data.</text>
</comment>
<dbReference type="AlphaFoldDB" id="A0A1B7LCY0"/>
<protein>
    <recommendedName>
        <fullName evidence="1">Stage 0 sporulation protein A homolog</fullName>
    </recommendedName>
</protein>
<dbReference type="SUPFAM" id="SSF52172">
    <property type="entry name" value="CheY-like"/>
    <property type="match status" value="1"/>
</dbReference>
<dbReference type="InterPro" id="IPR007492">
    <property type="entry name" value="LytTR_DNA-bd_dom"/>
</dbReference>
<dbReference type="Gene3D" id="2.40.50.1020">
    <property type="entry name" value="LytTr DNA-binding domain"/>
    <property type="match status" value="1"/>
</dbReference>
<dbReference type="SMART" id="SM00448">
    <property type="entry name" value="REC"/>
    <property type="match status" value="1"/>
</dbReference>
<organism evidence="6 7">
    <name type="scientific">Desulfotomaculum copahuensis</name>
    <dbReference type="NCBI Taxonomy" id="1838280"/>
    <lineage>
        <taxon>Bacteria</taxon>
        <taxon>Bacillati</taxon>
        <taxon>Bacillota</taxon>
        <taxon>Clostridia</taxon>
        <taxon>Eubacteriales</taxon>
        <taxon>Desulfotomaculaceae</taxon>
        <taxon>Desulfotomaculum</taxon>
    </lineage>
</organism>
<dbReference type="PROSITE" id="PS50930">
    <property type="entry name" value="HTH_LYTTR"/>
    <property type="match status" value="1"/>
</dbReference>
<gene>
    <name evidence="6" type="ORF">A6M21_12845</name>
</gene>
<dbReference type="Proteomes" id="UP000078532">
    <property type="component" value="Unassembled WGS sequence"/>
</dbReference>
<dbReference type="InterPro" id="IPR001789">
    <property type="entry name" value="Sig_transdc_resp-reg_receiver"/>
</dbReference>
<name>A0A1B7LCY0_9FIRM</name>
<evidence type="ECO:0000256" key="1">
    <source>
        <dbReference type="ARBA" id="ARBA00018672"/>
    </source>
</evidence>
<dbReference type="InterPro" id="IPR046947">
    <property type="entry name" value="LytR-like"/>
</dbReference>
<evidence type="ECO:0000259" key="5">
    <source>
        <dbReference type="PROSITE" id="PS50930"/>
    </source>
</evidence>